<dbReference type="EMBL" id="VSRR010041044">
    <property type="protein sequence ID" value="MPC75401.1"/>
    <property type="molecule type" value="Genomic_DNA"/>
</dbReference>
<sequence length="126" mass="14161">MGRPRITLKKKKKSLVAIGGEQALLPEYIPDDAFHSAIAHLDSIWFGETGEKSVENRSVRAAAHCKPIPAGGGLQGCTEGIAPREWRPIFAAQTERRTRTEQHSRHLRSKTQVKQRREDFCVSFII</sequence>
<reference evidence="1 2" key="1">
    <citation type="submission" date="2019-05" db="EMBL/GenBank/DDBJ databases">
        <title>Another draft genome of Portunus trituberculatus and its Hox gene families provides insights of decapod evolution.</title>
        <authorList>
            <person name="Jeong J.-H."/>
            <person name="Song I."/>
            <person name="Kim S."/>
            <person name="Choi T."/>
            <person name="Kim D."/>
            <person name="Ryu S."/>
            <person name="Kim W."/>
        </authorList>
    </citation>
    <scope>NUCLEOTIDE SEQUENCE [LARGE SCALE GENOMIC DNA]</scope>
    <source>
        <tissue evidence="1">Muscle</tissue>
    </source>
</reference>
<gene>
    <name evidence="1" type="ORF">E2C01_069788</name>
</gene>
<organism evidence="1 2">
    <name type="scientific">Portunus trituberculatus</name>
    <name type="common">Swimming crab</name>
    <name type="synonym">Neptunus trituberculatus</name>
    <dbReference type="NCBI Taxonomy" id="210409"/>
    <lineage>
        <taxon>Eukaryota</taxon>
        <taxon>Metazoa</taxon>
        <taxon>Ecdysozoa</taxon>
        <taxon>Arthropoda</taxon>
        <taxon>Crustacea</taxon>
        <taxon>Multicrustacea</taxon>
        <taxon>Malacostraca</taxon>
        <taxon>Eumalacostraca</taxon>
        <taxon>Eucarida</taxon>
        <taxon>Decapoda</taxon>
        <taxon>Pleocyemata</taxon>
        <taxon>Brachyura</taxon>
        <taxon>Eubrachyura</taxon>
        <taxon>Portunoidea</taxon>
        <taxon>Portunidae</taxon>
        <taxon>Portuninae</taxon>
        <taxon>Portunus</taxon>
    </lineage>
</organism>
<dbReference type="AlphaFoldDB" id="A0A5B7HQZ5"/>
<protein>
    <submittedName>
        <fullName evidence="1">Uncharacterized protein</fullName>
    </submittedName>
</protein>
<name>A0A5B7HQZ5_PORTR</name>
<dbReference type="Proteomes" id="UP000324222">
    <property type="component" value="Unassembled WGS sequence"/>
</dbReference>
<evidence type="ECO:0000313" key="2">
    <source>
        <dbReference type="Proteomes" id="UP000324222"/>
    </source>
</evidence>
<comment type="caution">
    <text evidence="1">The sequence shown here is derived from an EMBL/GenBank/DDBJ whole genome shotgun (WGS) entry which is preliminary data.</text>
</comment>
<accession>A0A5B7HQZ5</accession>
<proteinExistence type="predicted"/>
<keyword evidence="2" id="KW-1185">Reference proteome</keyword>
<evidence type="ECO:0000313" key="1">
    <source>
        <dbReference type="EMBL" id="MPC75401.1"/>
    </source>
</evidence>